<dbReference type="Gene3D" id="3.90.176.10">
    <property type="entry name" value="Toxin ADP-ribosyltransferase, Chain A, domain 1"/>
    <property type="match status" value="1"/>
</dbReference>
<dbReference type="SUPFAM" id="SSF48403">
    <property type="entry name" value="Ankyrin repeat"/>
    <property type="match status" value="1"/>
</dbReference>
<dbReference type="Pfam" id="PF12796">
    <property type="entry name" value="Ank_2"/>
    <property type="match status" value="1"/>
</dbReference>
<feature type="repeat" description="ANK" evidence="8">
    <location>
        <begin position="36"/>
        <end position="68"/>
    </location>
</feature>
<protein>
    <recommendedName>
        <fullName evidence="9">NAD(P)(+)--arginine ADP-ribosyltransferase</fullName>
        <ecNumber evidence="9">2.4.2.31</ecNumber>
    </recommendedName>
    <alternativeName>
        <fullName evidence="9">Mono(ADP-ribosyl)transferase</fullName>
    </alternativeName>
</protein>
<keyword evidence="13" id="KW-1185">Reference proteome</keyword>
<dbReference type="GO" id="GO:0004842">
    <property type="term" value="F:ubiquitin-protein transferase activity"/>
    <property type="evidence" value="ECO:0007669"/>
    <property type="project" value="TreeGrafter"/>
</dbReference>
<dbReference type="InterPro" id="IPR000768">
    <property type="entry name" value="ART"/>
</dbReference>
<dbReference type="AlphaFoldDB" id="A0A816XSY7"/>
<evidence type="ECO:0000256" key="4">
    <source>
        <dbReference type="ARBA" id="ARBA00022695"/>
    </source>
</evidence>
<dbReference type="InterPro" id="IPR036770">
    <property type="entry name" value="Ankyrin_rpt-contain_sf"/>
</dbReference>
<evidence type="ECO:0000256" key="9">
    <source>
        <dbReference type="RuleBase" id="RU361228"/>
    </source>
</evidence>
<dbReference type="PANTHER" id="PTHR24171">
    <property type="entry name" value="ANKYRIN REPEAT DOMAIN-CONTAINING PROTEIN 39-RELATED"/>
    <property type="match status" value="1"/>
</dbReference>
<dbReference type="EMBL" id="CAJOBG010001862">
    <property type="protein sequence ID" value="CAF3964365.1"/>
    <property type="molecule type" value="Genomic_DNA"/>
</dbReference>
<keyword evidence="4" id="KW-0548">Nucleotidyltransferase</keyword>
<proteinExistence type="inferred from homology"/>
<dbReference type="Gene3D" id="1.25.40.20">
    <property type="entry name" value="Ankyrin repeat-containing domain"/>
    <property type="match status" value="1"/>
</dbReference>
<dbReference type="Pfam" id="PF01129">
    <property type="entry name" value="ART"/>
    <property type="match status" value="1"/>
</dbReference>
<evidence type="ECO:0000256" key="6">
    <source>
        <dbReference type="ARBA" id="ARBA00023043"/>
    </source>
</evidence>
<organism evidence="10 12">
    <name type="scientific">Rotaria magnacalcarata</name>
    <dbReference type="NCBI Taxonomy" id="392030"/>
    <lineage>
        <taxon>Eukaryota</taxon>
        <taxon>Metazoa</taxon>
        <taxon>Spiralia</taxon>
        <taxon>Gnathifera</taxon>
        <taxon>Rotifera</taxon>
        <taxon>Eurotatoria</taxon>
        <taxon>Bdelloidea</taxon>
        <taxon>Philodinida</taxon>
        <taxon>Philodinidae</taxon>
        <taxon>Rotaria</taxon>
    </lineage>
</organism>
<comment type="catalytic activity">
    <reaction evidence="7 9">
        <text>L-arginyl-[protein] + NAD(+) = N(omega)-(ADP-D-ribosyl)-L-arginyl-[protein] + nicotinamide + H(+)</text>
        <dbReference type="Rhea" id="RHEA:19149"/>
        <dbReference type="Rhea" id="RHEA-COMP:10532"/>
        <dbReference type="Rhea" id="RHEA-COMP:15087"/>
        <dbReference type="ChEBI" id="CHEBI:15378"/>
        <dbReference type="ChEBI" id="CHEBI:17154"/>
        <dbReference type="ChEBI" id="CHEBI:29965"/>
        <dbReference type="ChEBI" id="CHEBI:57540"/>
        <dbReference type="ChEBI" id="CHEBI:142554"/>
        <dbReference type="EC" id="2.4.2.31"/>
    </reaction>
</comment>
<dbReference type="PROSITE" id="PS50297">
    <property type="entry name" value="ANK_REP_REGION"/>
    <property type="match status" value="1"/>
</dbReference>
<evidence type="ECO:0000256" key="1">
    <source>
        <dbReference type="ARBA" id="ARBA00009558"/>
    </source>
</evidence>
<dbReference type="GO" id="GO:0070531">
    <property type="term" value="C:BRCA1-A complex"/>
    <property type="evidence" value="ECO:0007669"/>
    <property type="project" value="TreeGrafter"/>
</dbReference>
<dbReference type="GO" id="GO:0031436">
    <property type="term" value="C:BRCA1-BARD1 complex"/>
    <property type="evidence" value="ECO:0007669"/>
    <property type="project" value="TreeGrafter"/>
</dbReference>
<dbReference type="Proteomes" id="UP000663856">
    <property type="component" value="Unassembled WGS sequence"/>
</dbReference>
<evidence type="ECO:0000256" key="7">
    <source>
        <dbReference type="ARBA" id="ARBA00047597"/>
    </source>
</evidence>
<dbReference type="PROSITE" id="PS50088">
    <property type="entry name" value="ANK_REPEAT"/>
    <property type="match status" value="1"/>
</dbReference>
<dbReference type="GO" id="GO:0106274">
    <property type="term" value="F:NAD+-protein-arginine ADP-ribosyltransferase activity"/>
    <property type="evidence" value="ECO:0007669"/>
    <property type="project" value="UniProtKB-EC"/>
</dbReference>
<dbReference type="InterPro" id="IPR002110">
    <property type="entry name" value="Ankyrin_rpt"/>
</dbReference>
<keyword evidence="9" id="KW-0521">NADP</keyword>
<comment type="caution">
    <text evidence="10">The sequence shown here is derived from an EMBL/GenBank/DDBJ whole genome shotgun (WGS) entry which is preliminary data.</text>
</comment>
<gene>
    <name evidence="11" type="ORF">OVN521_LOCUS12993</name>
    <name evidence="10" type="ORF">WKI299_LOCUS30004</name>
</gene>
<dbReference type="PROSITE" id="PS51996">
    <property type="entry name" value="TR_MART"/>
    <property type="match status" value="1"/>
</dbReference>
<comment type="similarity">
    <text evidence="1 9">Belongs to the Arg-specific ADP-ribosyltransferase family.</text>
</comment>
<dbReference type="SMART" id="SM00248">
    <property type="entry name" value="ANK"/>
    <property type="match status" value="2"/>
</dbReference>
<keyword evidence="6 8" id="KW-0040">ANK repeat</keyword>
<dbReference type="GO" id="GO:0085020">
    <property type="term" value="P:protein K6-linked ubiquitination"/>
    <property type="evidence" value="ECO:0007669"/>
    <property type="project" value="TreeGrafter"/>
</dbReference>
<evidence type="ECO:0000256" key="5">
    <source>
        <dbReference type="ARBA" id="ARBA00022737"/>
    </source>
</evidence>
<evidence type="ECO:0000313" key="13">
    <source>
        <dbReference type="Proteomes" id="UP000663866"/>
    </source>
</evidence>
<dbReference type="PANTHER" id="PTHR24171:SF8">
    <property type="entry name" value="BRCA1-ASSOCIATED RING DOMAIN PROTEIN 1"/>
    <property type="match status" value="1"/>
</dbReference>
<keyword evidence="9" id="KW-0520">NAD</keyword>
<keyword evidence="3 9" id="KW-0808">Transferase</keyword>
<evidence type="ECO:0000313" key="10">
    <source>
        <dbReference type="EMBL" id="CAF2149359.1"/>
    </source>
</evidence>
<evidence type="ECO:0000256" key="8">
    <source>
        <dbReference type="PROSITE-ProRule" id="PRU00023"/>
    </source>
</evidence>
<dbReference type="Proteomes" id="UP000663866">
    <property type="component" value="Unassembled WGS sequence"/>
</dbReference>
<evidence type="ECO:0000313" key="12">
    <source>
        <dbReference type="Proteomes" id="UP000663856"/>
    </source>
</evidence>
<name>A0A816XSY7_9BILA</name>
<dbReference type="GO" id="GO:0016779">
    <property type="term" value="F:nucleotidyltransferase activity"/>
    <property type="evidence" value="ECO:0007669"/>
    <property type="project" value="UniProtKB-KW"/>
</dbReference>
<accession>A0A816XSY7</accession>
<reference evidence="10" key="1">
    <citation type="submission" date="2021-02" db="EMBL/GenBank/DDBJ databases">
        <authorList>
            <person name="Nowell W R."/>
        </authorList>
    </citation>
    <scope>NUCLEOTIDE SEQUENCE</scope>
</reference>
<dbReference type="EC" id="2.4.2.31" evidence="9"/>
<keyword evidence="5" id="KW-0677">Repeat</keyword>
<evidence type="ECO:0000256" key="3">
    <source>
        <dbReference type="ARBA" id="ARBA00022679"/>
    </source>
</evidence>
<dbReference type="SUPFAM" id="SSF56399">
    <property type="entry name" value="ADP-ribosylation"/>
    <property type="match status" value="1"/>
</dbReference>
<sequence>MDASEFFYACSNGDLALVQWLLPTLPLAEIDRLEPNGNTALHAACANGHTEIVRLLLRKGAASHLKDVFNSTPTDVATNPEIKQLFQRPLKEAQSRFKSYDVHTEWTLRKWSDAVVHYFTLYPVGEVPTIADTALKIINTDDLDDGSGMKKITEWMKQARENNDSTYFLRAYTSSTIFYEKLNLKLAQHANNQLNPANLPWYLALPKHLYHQDTLSQYRYLGNTYRGMIMTKTDFDQYQVGEIILNKAFLSTSTSRDVAEFFALSGADSSQKVTISSYKIENENVALDLSTFSEFPSEQEVLILPGFYFKVTAITAKDRYIEIELEQQSISNCTGRRLWDLTGNTGTISVSFINEQRNIDGNAVEAKKEGTITYEFQSSLVLRQHTKSKNDRNSTYDPTS</sequence>
<evidence type="ECO:0000256" key="2">
    <source>
        <dbReference type="ARBA" id="ARBA00022676"/>
    </source>
</evidence>
<dbReference type="EMBL" id="CAJNRF010013470">
    <property type="protein sequence ID" value="CAF2149359.1"/>
    <property type="molecule type" value="Genomic_DNA"/>
</dbReference>
<evidence type="ECO:0000313" key="11">
    <source>
        <dbReference type="EMBL" id="CAF3964365.1"/>
    </source>
</evidence>
<keyword evidence="2 9" id="KW-0328">Glycosyltransferase</keyword>